<feature type="transmembrane region" description="Helical" evidence="1">
    <location>
        <begin position="42"/>
        <end position="60"/>
    </location>
</feature>
<evidence type="ECO:0000313" key="3">
    <source>
        <dbReference type="Proteomes" id="UP000499080"/>
    </source>
</evidence>
<evidence type="ECO:0000313" key="2">
    <source>
        <dbReference type="EMBL" id="GBN28965.1"/>
    </source>
</evidence>
<evidence type="ECO:0000256" key="1">
    <source>
        <dbReference type="SAM" id="Phobius"/>
    </source>
</evidence>
<keyword evidence="1" id="KW-1133">Transmembrane helix</keyword>
<organism evidence="2 3">
    <name type="scientific">Araneus ventricosus</name>
    <name type="common">Orbweaver spider</name>
    <name type="synonym">Epeira ventricosa</name>
    <dbReference type="NCBI Taxonomy" id="182803"/>
    <lineage>
        <taxon>Eukaryota</taxon>
        <taxon>Metazoa</taxon>
        <taxon>Ecdysozoa</taxon>
        <taxon>Arthropoda</taxon>
        <taxon>Chelicerata</taxon>
        <taxon>Arachnida</taxon>
        <taxon>Araneae</taxon>
        <taxon>Araneomorphae</taxon>
        <taxon>Entelegynae</taxon>
        <taxon>Araneoidea</taxon>
        <taxon>Araneidae</taxon>
        <taxon>Araneus</taxon>
    </lineage>
</organism>
<proteinExistence type="predicted"/>
<comment type="caution">
    <text evidence="2">The sequence shown here is derived from an EMBL/GenBank/DDBJ whole genome shotgun (WGS) entry which is preliminary data.</text>
</comment>
<protein>
    <submittedName>
        <fullName evidence="2">Uncharacterized protein</fullName>
    </submittedName>
</protein>
<reference evidence="2 3" key="1">
    <citation type="journal article" date="2019" name="Sci. Rep.">
        <title>Orb-weaving spider Araneus ventricosus genome elucidates the spidroin gene catalogue.</title>
        <authorList>
            <person name="Kono N."/>
            <person name="Nakamura H."/>
            <person name="Ohtoshi R."/>
            <person name="Moran D.A.P."/>
            <person name="Shinohara A."/>
            <person name="Yoshida Y."/>
            <person name="Fujiwara M."/>
            <person name="Mori M."/>
            <person name="Tomita M."/>
            <person name="Arakawa K."/>
        </authorList>
    </citation>
    <scope>NUCLEOTIDE SEQUENCE [LARGE SCALE GENOMIC DNA]</scope>
</reference>
<dbReference type="OrthoDB" id="6469764at2759"/>
<keyword evidence="3" id="KW-1185">Reference proteome</keyword>
<dbReference type="Proteomes" id="UP000499080">
    <property type="component" value="Unassembled WGS sequence"/>
</dbReference>
<dbReference type="EMBL" id="BGPR01007715">
    <property type="protein sequence ID" value="GBN28965.1"/>
    <property type="molecule type" value="Genomic_DNA"/>
</dbReference>
<name>A0A4Y2MP96_ARAVE</name>
<keyword evidence="1" id="KW-0472">Membrane</keyword>
<dbReference type="AlphaFoldDB" id="A0A4Y2MP96"/>
<gene>
    <name evidence="2" type="ORF">AVEN_166497_1</name>
</gene>
<sequence length="110" mass="12774">MALGHHPKFPTAIVKIIIQITRMARSSVKSFKSFITIKMKHFILFLGVFYAVCVSWSYGYSNEEFLEQWNCISESGDEHLCNQFQDCNTLIPQCVRKLFDHILCRAIVLQ</sequence>
<accession>A0A4Y2MP96</accession>
<keyword evidence="1" id="KW-0812">Transmembrane</keyword>